<comment type="subcellular location">
    <subcellularLocation>
        <location evidence="1">Membrane</location>
        <topology evidence="1">Single-pass type I membrane protein</topology>
    </subcellularLocation>
</comment>
<feature type="domain" description="Calsyntenin C-terminal" evidence="10">
    <location>
        <begin position="168"/>
        <end position="287"/>
    </location>
</feature>
<dbReference type="GeneID" id="103523338"/>
<dbReference type="GO" id="GO:0051965">
    <property type="term" value="P:positive regulation of synapse assembly"/>
    <property type="evidence" value="ECO:0007669"/>
    <property type="project" value="TreeGrafter"/>
</dbReference>
<dbReference type="InterPro" id="IPR045588">
    <property type="entry name" value="CLSTN_C"/>
</dbReference>
<dbReference type="STRING" id="121845.A0A1S3DRY0"/>
<accession>A0A1S3DRY0</accession>
<keyword evidence="6" id="KW-0130">Cell adhesion</keyword>
<gene>
    <name evidence="12" type="primary">LOC103523338</name>
</gene>
<dbReference type="GO" id="GO:0045211">
    <property type="term" value="C:postsynaptic membrane"/>
    <property type="evidence" value="ECO:0007669"/>
    <property type="project" value="TreeGrafter"/>
</dbReference>
<evidence type="ECO:0000256" key="1">
    <source>
        <dbReference type="ARBA" id="ARBA00004479"/>
    </source>
</evidence>
<evidence type="ECO:0000256" key="8">
    <source>
        <dbReference type="ARBA" id="ARBA00023136"/>
    </source>
</evidence>
<sequence length="287" mass="31433">MMKHHLRGYLAGLSVLLHKTEKPSVLACLHKCKESLEVPAMELLEPGMELLTNSDLTELSIEGDNKTNLEVLVKKIGYANSRQFPTPGRRNLHLTTSIMCDHGHGLKVPPVDSYVSVLQPQQPSITLLGTGNIAREYTDFRAGVPIFTDLHINIAPANKFGKCDHGHGLKVPPVDSYVSVLQPQQPSITLLGTGNIAREYTDFRAGVPIFTDLHINIAPANKFGEVTSGVVEKRLDSCIVSVYPALNPDHETITLPENMLTQFGITARLSKDGATLSGSDIIYNYEQ</sequence>
<keyword evidence="11" id="KW-1185">Reference proteome</keyword>
<evidence type="ECO:0000256" key="7">
    <source>
        <dbReference type="ARBA" id="ARBA00022989"/>
    </source>
</evidence>
<feature type="non-terminal residue" evidence="12">
    <location>
        <position position="287"/>
    </location>
</feature>
<dbReference type="AlphaFoldDB" id="A0A1S3DRY0"/>
<dbReference type="KEGG" id="dci:103523338"/>
<dbReference type="GO" id="GO:0009986">
    <property type="term" value="C:cell surface"/>
    <property type="evidence" value="ECO:0007669"/>
    <property type="project" value="TreeGrafter"/>
</dbReference>
<dbReference type="GO" id="GO:0050806">
    <property type="term" value="P:positive regulation of synaptic transmission"/>
    <property type="evidence" value="ECO:0007669"/>
    <property type="project" value="TreeGrafter"/>
</dbReference>
<name>A0A1S3DRY0_DIACI</name>
<organism evidence="11 12">
    <name type="scientific">Diaphorina citri</name>
    <name type="common">Asian citrus psyllid</name>
    <dbReference type="NCBI Taxonomy" id="121845"/>
    <lineage>
        <taxon>Eukaryota</taxon>
        <taxon>Metazoa</taxon>
        <taxon>Ecdysozoa</taxon>
        <taxon>Arthropoda</taxon>
        <taxon>Hexapoda</taxon>
        <taxon>Insecta</taxon>
        <taxon>Pterygota</taxon>
        <taxon>Neoptera</taxon>
        <taxon>Paraneoptera</taxon>
        <taxon>Hemiptera</taxon>
        <taxon>Sternorrhyncha</taxon>
        <taxon>Psylloidea</taxon>
        <taxon>Psyllidae</taxon>
        <taxon>Diaphorininae</taxon>
        <taxon>Diaphorina</taxon>
    </lineage>
</organism>
<dbReference type="RefSeq" id="XP_008486616.1">
    <property type="nucleotide sequence ID" value="XM_008488394.2"/>
</dbReference>
<evidence type="ECO:0000313" key="12">
    <source>
        <dbReference type="RefSeq" id="XP_008486616.1"/>
    </source>
</evidence>
<evidence type="ECO:0000313" key="11">
    <source>
        <dbReference type="Proteomes" id="UP000079169"/>
    </source>
</evidence>
<keyword evidence="9" id="KW-0325">Glycoprotein</keyword>
<keyword evidence="2" id="KW-0812">Transmembrane</keyword>
<evidence type="ECO:0000256" key="9">
    <source>
        <dbReference type="ARBA" id="ARBA00023180"/>
    </source>
</evidence>
<dbReference type="Pfam" id="PF19699">
    <property type="entry name" value="CLSTN_C"/>
    <property type="match status" value="2"/>
</dbReference>
<dbReference type="Proteomes" id="UP000079169">
    <property type="component" value="Unplaced"/>
</dbReference>
<keyword evidence="8" id="KW-0472">Membrane</keyword>
<protein>
    <submittedName>
        <fullName evidence="12">Calsyntenin-1-like</fullName>
    </submittedName>
</protein>
<evidence type="ECO:0000256" key="5">
    <source>
        <dbReference type="ARBA" id="ARBA00022837"/>
    </source>
</evidence>
<proteinExistence type="predicted"/>
<keyword evidence="7" id="KW-1133">Transmembrane helix</keyword>
<keyword evidence="4" id="KW-0677">Repeat</keyword>
<dbReference type="GO" id="GO:0007155">
    <property type="term" value="P:cell adhesion"/>
    <property type="evidence" value="ECO:0007669"/>
    <property type="project" value="UniProtKB-KW"/>
</dbReference>
<evidence type="ECO:0000259" key="10">
    <source>
        <dbReference type="Pfam" id="PF19699"/>
    </source>
</evidence>
<feature type="domain" description="Calsyntenin C-terminal" evidence="10">
    <location>
        <begin position="52"/>
        <end position="152"/>
    </location>
</feature>
<reference evidence="12" key="1">
    <citation type="submission" date="2025-08" db="UniProtKB">
        <authorList>
            <consortium name="RefSeq"/>
        </authorList>
    </citation>
    <scope>IDENTIFICATION</scope>
</reference>
<evidence type="ECO:0000256" key="2">
    <source>
        <dbReference type="ARBA" id="ARBA00022692"/>
    </source>
</evidence>
<dbReference type="PaxDb" id="121845-A0A1S3DRY0"/>
<evidence type="ECO:0000256" key="6">
    <source>
        <dbReference type="ARBA" id="ARBA00022889"/>
    </source>
</evidence>
<evidence type="ECO:0000256" key="3">
    <source>
        <dbReference type="ARBA" id="ARBA00022729"/>
    </source>
</evidence>
<evidence type="ECO:0000256" key="4">
    <source>
        <dbReference type="ARBA" id="ARBA00022737"/>
    </source>
</evidence>
<dbReference type="PANTHER" id="PTHR14139">
    <property type="entry name" value="CALSYNTENIN"/>
    <property type="match status" value="1"/>
</dbReference>
<keyword evidence="5" id="KW-0106">Calcium</keyword>
<keyword evidence="3" id="KW-0732">Signal</keyword>
<dbReference type="PANTHER" id="PTHR14139:SF2">
    <property type="entry name" value="CALSYNTENIN-1"/>
    <property type="match status" value="1"/>
</dbReference>